<accession>A0A6J4HBR3</accession>
<feature type="non-terminal residue" evidence="2">
    <location>
        <position position="1"/>
    </location>
</feature>
<feature type="non-terminal residue" evidence="2">
    <location>
        <position position="38"/>
    </location>
</feature>
<dbReference type="EMBL" id="CADCTG010000055">
    <property type="protein sequence ID" value="CAA9219099.1"/>
    <property type="molecule type" value="Genomic_DNA"/>
</dbReference>
<organism evidence="2">
    <name type="scientific">uncultured Acetobacteraceae bacterium</name>
    <dbReference type="NCBI Taxonomy" id="169975"/>
    <lineage>
        <taxon>Bacteria</taxon>
        <taxon>Pseudomonadati</taxon>
        <taxon>Pseudomonadota</taxon>
        <taxon>Alphaproteobacteria</taxon>
        <taxon>Acetobacterales</taxon>
        <taxon>Acetobacteraceae</taxon>
        <taxon>environmental samples</taxon>
    </lineage>
</organism>
<reference evidence="2" key="1">
    <citation type="submission" date="2020-02" db="EMBL/GenBank/DDBJ databases">
        <authorList>
            <person name="Meier V. D."/>
        </authorList>
    </citation>
    <scope>NUCLEOTIDE SEQUENCE</scope>
    <source>
        <strain evidence="2">AVDCRST_MAG08</strain>
    </source>
</reference>
<evidence type="ECO:0000313" key="2">
    <source>
        <dbReference type="EMBL" id="CAA9219099.1"/>
    </source>
</evidence>
<gene>
    <name evidence="2" type="ORF">AVDCRST_MAG08-497</name>
</gene>
<proteinExistence type="predicted"/>
<sequence>ERASTRDPLRGRPPPRPCRRHAPPRSAPLPEPRRRVEL</sequence>
<evidence type="ECO:0000256" key="1">
    <source>
        <dbReference type="SAM" id="MobiDB-lite"/>
    </source>
</evidence>
<name>A0A6J4HBR3_9PROT</name>
<feature type="region of interest" description="Disordered" evidence="1">
    <location>
        <begin position="1"/>
        <end position="38"/>
    </location>
</feature>
<feature type="compositionally biased region" description="Basic and acidic residues" evidence="1">
    <location>
        <begin position="1"/>
        <end position="10"/>
    </location>
</feature>
<dbReference type="AlphaFoldDB" id="A0A6J4HBR3"/>
<protein>
    <submittedName>
        <fullName evidence="2">Uncharacterized protein</fullName>
    </submittedName>
</protein>